<evidence type="ECO:0000256" key="5">
    <source>
        <dbReference type="ARBA" id="ARBA00023212"/>
    </source>
</evidence>
<dbReference type="EMBL" id="JAUEPS010000040">
    <property type="protein sequence ID" value="KAK0448916.1"/>
    <property type="molecule type" value="Genomic_DNA"/>
</dbReference>
<evidence type="ECO:0000256" key="6">
    <source>
        <dbReference type="PROSITE-ProRule" id="PRU00192"/>
    </source>
</evidence>
<dbReference type="PROSITE" id="PS50002">
    <property type="entry name" value="SH3"/>
    <property type="match status" value="1"/>
</dbReference>
<keyword evidence="2 6" id="KW-0728">SH3 domain</keyword>
<dbReference type="GeneID" id="85361561"/>
<dbReference type="InterPro" id="IPR001060">
    <property type="entry name" value="FCH_dom"/>
</dbReference>
<evidence type="ECO:0000256" key="1">
    <source>
        <dbReference type="ARBA" id="ARBA00004245"/>
    </source>
</evidence>
<evidence type="ECO:0008006" key="14">
    <source>
        <dbReference type="Google" id="ProtNLM"/>
    </source>
</evidence>
<keyword evidence="4" id="KW-0597">Phosphoprotein</keyword>
<evidence type="ECO:0000256" key="7">
    <source>
        <dbReference type="PROSITE-ProRule" id="PRU01077"/>
    </source>
</evidence>
<protein>
    <recommendedName>
        <fullName evidence="14">SH3 domain-containing protein</fullName>
    </recommendedName>
</protein>
<dbReference type="SUPFAM" id="SSF50044">
    <property type="entry name" value="SH3-domain"/>
    <property type="match status" value="1"/>
</dbReference>
<dbReference type="GO" id="GO:0030036">
    <property type="term" value="P:actin cytoskeleton organization"/>
    <property type="evidence" value="ECO:0007669"/>
    <property type="project" value="UniProtKB-ARBA"/>
</dbReference>
<evidence type="ECO:0000256" key="3">
    <source>
        <dbReference type="ARBA" id="ARBA00022490"/>
    </source>
</evidence>
<proteinExistence type="predicted"/>
<dbReference type="AlphaFoldDB" id="A0AA39JW67"/>
<organism evidence="12 13">
    <name type="scientific">Armillaria tabescens</name>
    <name type="common">Ringless honey mushroom</name>
    <name type="synonym">Agaricus tabescens</name>
    <dbReference type="NCBI Taxonomy" id="1929756"/>
    <lineage>
        <taxon>Eukaryota</taxon>
        <taxon>Fungi</taxon>
        <taxon>Dikarya</taxon>
        <taxon>Basidiomycota</taxon>
        <taxon>Agaricomycotina</taxon>
        <taxon>Agaricomycetes</taxon>
        <taxon>Agaricomycetidae</taxon>
        <taxon>Agaricales</taxon>
        <taxon>Marasmiineae</taxon>
        <taxon>Physalacriaceae</taxon>
        <taxon>Desarmillaria</taxon>
    </lineage>
</organism>
<dbReference type="Proteomes" id="UP001175211">
    <property type="component" value="Unassembled WGS sequence"/>
</dbReference>
<dbReference type="Pfam" id="PF00611">
    <property type="entry name" value="FCH"/>
    <property type="match status" value="1"/>
</dbReference>
<dbReference type="PANTHER" id="PTHR23065">
    <property type="entry name" value="PROLINE-SERINE-THREONINE PHOSPHATASE INTERACTING PROTEIN 1"/>
    <property type="match status" value="1"/>
</dbReference>
<dbReference type="InterPro" id="IPR027267">
    <property type="entry name" value="AH/BAR_dom_sf"/>
</dbReference>
<gene>
    <name evidence="12" type="ORF">EV420DRAFT_1647194</name>
</gene>
<feature type="region of interest" description="Disordered" evidence="9">
    <location>
        <begin position="301"/>
        <end position="406"/>
    </location>
</feature>
<reference evidence="12" key="1">
    <citation type="submission" date="2023-06" db="EMBL/GenBank/DDBJ databases">
        <authorList>
            <consortium name="Lawrence Berkeley National Laboratory"/>
            <person name="Ahrendt S."/>
            <person name="Sahu N."/>
            <person name="Indic B."/>
            <person name="Wong-Bajracharya J."/>
            <person name="Merenyi Z."/>
            <person name="Ke H.-M."/>
            <person name="Monk M."/>
            <person name="Kocsube S."/>
            <person name="Drula E."/>
            <person name="Lipzen A."/>
            <person name="Balint B."/>
            <person name="Henrissat B."/>
            <person name="Andreopoulos B."/>
            <person name="Martin F.M."/>
            <person name="Harder C.B."/>
            <person name="Rigling D."/>
            <person name="Ford K.L."/>
            <person name="Foster G.D."/>
            <person name="Pangilinan J."/>
            <person name="Papanicolaou A."/>
            <person name="Barry K."/>
            <person name="LaButti K."/>
            <person name="Viragh M."/>
            <person name="Koriabine M."/>
            <person name="Yan M."/>
            <person name="Riley R."/>
            <person name="Champramary S."/>
            <person name="Plett K.L."/>
            <person name="Tsai I.J."/>
            <person name="Slot J."/>
            <person name="Sipos G."/>
            <person name="Plett J."/>
            <person name="Nagy L.G."/>
            <person name="Grigoriev I.V."/>
        </authorList>
    </citation>
    <scope>NUCLEOTIDE SEQUENCE</scope>
    <source>
        <strain evidence="12">CCBAS 213</strain>
    </source>
</reference>
<dbReference type="SUPFAM" id="SSF103657">
    <property type="entry name" value="BAR/IMD domain-like"/>
    <property type="match status" value="1"/>
</dbReference>
<evidence type="ECO:0000256" key="4">
    <source>
        <dbReference type="ARBA" id="ARBA00022553"/>
    </source>
</evidence>
<dbReference type="SMART" id="SM00055">
    <property type="entry name" value="FCH"/>
    <property type="match status" value="1"/>
</dbReference>
<feature type="domain" description="SH3" evidence="10">
    <location>
        <begin position="410"/>
        <end position="473"/>
    </location>
</feature>
<dbReference type="InterPro" id="IPR001452">
    <property type="entry name" value="SH3_domain"/>
</dbReference>
<keyword evidence="5" id="KW-0206">Cytoskeleton</keyword>
<dbReference type="RefSeq" id="XP_060326631.1">
    <property type="nucleotide sequence ID" value="XM_060478013.1"/>
</dbReference>
<keyword evidence="13" id="KW-1185">Reference proteome</keyword>
<dbReference type="Gene3D" id="1.20.1270.60">
    <property type="entry name" value="Arfaptin homology (AH) domain/BAR domain"/>
    <property type="match status" value="1"/>
</dbReference>
<feature type="domain" description="F-BAR" evidence="11">
    <location>
        <begin position="32"/>
        <end position="285"/>
    </location>
</feature>
<dbReference type="CDD" id="cd00174">
    <property type="entry name" value="SH3"/>
    <property type="match status" value="1"/>
</dbReference>
<dbReference type="SMART" id="SM00326">
    <property type="entry name" value="SH3"/>
    <property type="match status" value="1"/>
</dbReference>
<evidence type="ECO:0000256" key="8">
    <source>
        <dbReference type="SAM" id="Coils"/>
    </source>
</evidence>
<dbReference type="InterPro" id="IPR031160">
    <property type="entry name" value="F_BAR_dom"/>
</dbReference>
<dbReference type="GO" id="GO:0009898">
    <property type="term" value="C:cytoplasmic side of plasma membrane"/>
    <property type="evidence" value="ECO:0007669"/>
    <property type="project" value="TreeGrafter"/>
</dbReference>
<feature type="coiled-coil region" evidence="8">
    <location>
        <begin position="191"/>
        <end position="218"/>
    </location>
</feature>
<keyword evidence="3" id="KW-0963">Cytoplasm</keyword>
<dbReference type="InterPro" id="IPR036028">
    <property type="entry name" value="SH3-like_dom_sf"/>
</dbReference>
<evidence type="ECO:0000259" key="10">
    <source>
        <dbReference type="PROSITE" id="PS50002"/>
    </source>
</evidence>
<dbReference type="Gene3D" id="2.30.30.40">
    <property type="entry name" value="SH3 Domains"/>
    <property type="match status" value="1"/>
</dbReference>
<feature type="compositionally biased region" description="Low complexity" evidence="9">
    <location>
        <begin position="302"/>
        <end position="322"/>
    </location>
</feature>
<evidence type="ECO:0000313" key="13">
    <source>
        <dbReference type="Proteomes" id="UP001175211"/>
    </source>
</evidence>
<evidence type="ECO:0000256" key="9">
    <source>
        <dbReference type="SAM" id="MobiDB-lite"/>
    </source>
</evidence>
<accession>A0AA39JW67</accession>
<dbReference type="PROSITE" id="PS51741">
    <property type="entry name" value="F_BAR"/>
    <property type="match status" value="1"/>
</dbReference>
<dbReference type="FunFam" id="2.30.30.40:FF:000312">
    <property type="entry name" value="Related to Cell division control protein 15"/>
    <property type="match status" value="1"/>
</dbReference>
<dbReference type="PANTHER" id="PTHR23065:SF7">
    <property type="entry name" value="NOSTRIN, ISOFORM H"/>
    <property type="match status" value="1"/>
</dbReference>
<feature type="compositionally biased region" description="Pro residues" evidence="9">
    <location>
        <begin position="397"/>
        <end position="406"/>
    </location>
</feature>
<keyword evidence="7 8" id="KW-0175">Coiled coil</keyword>
<dbReference type="PRINTS" id="PR00452">
    <property type="entry name" value="SH3DOMAIN"/>
</dbReference>
<evidence type="ECO:0000256" key="2">
    <source>
        <dbReference type="ARBA" id="ARBA00022443"/>
    </source>
</evidence>
<sequence length="473" mass="53312">MTISNHSSATSLSRYAMARSPGDDIYNGSVSRDFCNSFWGPNEAGVNVLCARMRGAERTTDELRNFWKERSVLEEEYGNRLMELSKRVIGRDEIGDLRNVLDTVKLETEKQAAAHIDLATKIRSELGKPTTELLNKQSDHRKNVQGPMGKRFKLKLLQESYVAKAREKYQNDCQRIDSYAKQIEVNSGKDVERLQAKLNRYKQTVQANEKDYAAYTDKLKEMTVAWELEWRNFCDETQTMEEQRMESMKDTLWAYANLVSTVCVSDDISCEAIRTHLDQFEADRDIENFVNDYGTGNRMHAPPTFAPFSSSESSPVAGPSVSTSTRLAKFNRRKRSASAVPTRKLSMRQPSNEPLLPPQVNPSPQKQGNPPPAAMTKQPRASLPLPEQTSNGKPVPGSTPPSPPPNEGVGILFYVKALYDYTATIDEEFDFQAGDVIAVTATPDDGWWSGELLDEARREEGRHIFPSNFVCLF</sequence>
<dbReference type="GO" id="GO:0120104">
    <property type="term" value="C:mitotic actomyosin contractile ring, proximal layer"/>
    <property type="evidence" value="ECO:0007669"/>
    <property type="project" value="TreeGrafter"/>
</dbReference>
<comment type="subcellular location">
    <subcellularLocation>
        <location evidence="1">Cytoplasm</location>
        <location evidence="1">Cytoskeleton</location>
    </subcellularLocation>
</comment>
<name>A0AA39JW67_ARMTA</name>
<evidence type="ECO:0000259" key="11">
    <source>
        <dbReference type="PROSITE" id="PS51741"/>
    </source>
</evidence>
<evidence type="ECO:0000313" key="12">
    <source>
        <dbReference type="EMBL" id="KAK0448916.1"/>
    </source>
</evidence>
<dbReference type="Pfam" id="PF00018">
    <property type="entry name" value="SH3_1"/>
    <property type="match status" value="1"/>
</dbReference>
<dbReference type="GO" id="GO:0005543">
    <property type="term" value="F:phospholipid binding"/>
    <property type="evidence" value="ECO:0007669"/>
    <property type="project" value="TreeGrafter"/>
</dbReference>
<comment type="caution">
    <text evidence="12">The sequence shown here is derived from an EMBL/GenBank/DDBJ whole genome shotgun (WGS) entry which is preliminary data.</text>
</comment>